<dbReference type="EMBL" id="LZFO01000015">
    <property type="protein sequence ID" value="OFI06148.1"/>
    <property type="molecule type" value="Genomic_DNA"/>
</dbReference>
<protein>
    <submittedName>
        <fullName evidence="1">Uncharacterized protein</fullName>
    </submittedName>
</protein>
<proteinExistence type="predicted"/>
<dbReference type="RefSeq" id="WP_278287456.1">
    <property type="nucleotide sequence ID" value="NZ_LZFO01000015.1"/>
</dbReference>
<comment type="caution">
    <text evidence="1">The sequence shown here is derived from an EMBL/GenBank/DDBJ whole genome shotgun (WGS) entry which is preliminary data.</text>
</comment>
<reference evidence="1 2" key="1">
    <citation type="submission" date="2016-06" db="EMBL/GenBank/DDBJ databases">
        <title>Genome sequence of Clostridium acetireducens DSM 10703.</title>
        <authorList>
            <person name="Poehlein A."/>
            <person name="Fluechter S."/>
            <person name="Duerre P."/>
            <person name="Daniel R."/>
        </authorList>
    </citation>
    <scope>NUCLEOTIDE SEQUENCE [LARGE SCALE GENOMIC DNA]</scope>
    <source>
        <strain evidence="1 2">DSM 10703</strain>
    </source>
</reference>
<organism evidence="1 2">
    <name type="scientific">Clostridium acetireducens DSM 10703</name>
    <dbReference type="NCBI Taxonomy" id="1121290"/>
    <lineage>
        <taxon>Bacteria</taxon>
        <taxon>Bacillati</taxon>
        <taxon>Bacillota</taxon>
        <taxon>Clostridia</taxon>
        <taxon>Eubacteriales</taxon>
        <taxon>Clostridiaceae</taxon>
        <taxon>Clostridium</taxon>
    </lineage>
</organism>
<keyword evidence="2" id="KW-1185">Reference proteome</keyword>
<evidence type="ECO:0000313" key="2">
    <source>
        <dbReference type="Proteomes" id="UP000175744"/>
    </source>
</evidence>
<sequence>MKYIELLAPAGNMESLYAAVQSGANAVYLDQLVKVNKKFLKVYF</sequence>
<gene>
    <name evidence="1" type="ORF">CLOACE_12960</name>
</gene>
<dbReference type="AlphaFoldDB" id="A0A1E8EYT8"/>
<dbReference type="Proteomes" id="UP000175744">
    <property type="component" value="Unassembled WGS sequence"/>
</dbReference>
<name>A0A1E8EYT8_9CLOT</name>
<evidence type="ECO:0000313" key="1">
    <source>
        <dbReference type="EMBL" id="OFI06148.1"/>
    </source>
</evidence>
<accession>A0A1E8EYT8</accession>